<dbReference type="Pfam" id="PF00850">
    <property type="entry name" value="Hist_deacetyl"/>
    <property type="match status" value="1"/>
</dbReference>
<comment type="function">
    <text evidence="11">Responsible for the deacetylation of lysine residues on the N-terminal part of the core histones (H2A, H2B, H3 and H4). Histone deacetylation gives a tag for epigenetic repression and plays an important role in transcriptional regulation, cell cycle progression and developmental events. Histone deacetylases act via the formation of large multiprotein complexes.</text>
</comment>
<dbReference type="GO" id="GO:0141221">
    <property type="term" value="F:histone deacetylase activity, hydrolytic mechanism"/>
    <property type="evidence" value="ECO:0007669"/>
    <property type="project" value="UniProtKB-EC"/>
</dbReference>
<evidence type="ECO:0000256" key="9">
    <source>
        <dbReference type="ARBA" id="ARBA00023242"/>
    </source>
</evidence>
<evidence type="ECO:0000256" key="10">
    <source>
        <dbReference type="ARBA" id="ARBA00048287"/>
    </source>
</evidence>
<accession>A0A6P5ZQ38</accession>
<dbReference type="KEGG" id="dzi:111302978"/>
<feature type="domain" description="Histone deacetylase" evidence="12">
    <location>
        <begin position="88"/>
        <end position="369"/>
    </location>
</feature>
<evidence type="ECO:0000256" key="8">
    <source>
        <dbReference type="ARBA" id="ARBA00023163"/>
    </source>
</evidence>
<dbReference type="SUPFAM" id="SSF52768">
    <property type="entry name" value="Arginase/deacetylase"/>
    <property type="match status" value="1"/>
</dbReference>
<name>A0A6P5ZQ38_DURZI</name>
<dbReference type="InterPro" id="IPR000286">
    <property type="entry name" value="HDACs"/>
</dbReference>
<protein>
    <recommendedName>
        <fullName evidence="3">histone deacetylase</fullName>
        <ecNumber evidence="3">3.5.1.98</ecNumber>
    </recommendedName>
</protein>
<dbReference type="FunFam" id="3.40.800.20:FF:000009">
    <property type="entry name" value="Histone deacetylase 11"/>
    <property type="match status" value="1"/>
</dbReference>
<comment type="subcellular location">
    <subcellularLocation>
        <location evidence="2">Nucleus</location>
    </subcellularLocation>
</comment>
<dbReference type="InterPro" id="IPR037138">
    <property type="entry name" value="His_deacetylse_dom_sf"/>
</dbReference>
<dbReference type="OrthoDB" id="437693at2759"/>
<dbReference type="CDD" id="cd09993">
    <property type="entry name" value="HDAC_classIV"/>
    <property type="match status" value="1"/>
</dbReference>
<comment type="catalytic activity">
    <reaction evidence="10">
        <text>N(6)-acetyl-L-lysyl-[histone] + H2O = L-lysyl-[histone] + acetate</text>
        <dbReference type="Rhea" id="RHEA:58196"/>
        <dbReference type="Rhea" id="RHEA-COMP:9845"/>
        <dbReference type="Rhea" id="RHEA-COMP:11338"/>
        <dbReference type="ChEBI" id="CHEBI:15377"/>
        <dbReference type="ChEBI" id="CHEBI:29969"/>
        <dbReference type="ChEBI" id="CHEBI:30089"/>
        <dbReference type="ChEBI" id="CHEBI:61930"/>
        <dbReference type="EC" id="3.5.1.98"/>
    </reaction>
</comment>
<reference evidence="14" key="1">
    <citation type="submission" date="2025-08" db="UniProtKB">
        <authorList>
            <consortium name="RefSeq"/>
        </authorList>
    </citation>
    <scope>IDENTIFICATION</scope>
    <source>
        <tissue evidence="14">Fruit stalk</tissue>
    </source>
</reference>
<evidence type="ECO:0000256" key="6">
    <source>
        <dbReference type="ARBA" id="ARBA00022853"/>
    </source>
</evidence>
<dbReference type="Gene3D" id="3.40.800.20">
    <property type="entry name" value="Histone deacetylase domain"/>
    <property type="match status" value="1"/>
</dbReference>
<evidence type="ECO:0000256" key="5">
    <source>
        <dbReference type="ARBA" id="ARBA00022801"/>
    </source>
</evidence>
<evidence type="ECO:0000256" key="11">
    <source>
        <dbReference type="ARBA" id="ARBA00059784"/>
    </source>
</evidence>
<keyword evidence="5" id="KW-0378">Hydrolase</keyword>
<evidence type="ECO:0000256" key="2">
    <source>
        <dbReference type="ARBA" id="ARBA00004123"/>
    </source>
</evidence>
<dbReference type="AlphaFoldDB" id="A0A6P5ZQ38"/>
<dbReference type="PRINTS" id="PR01270">
    <property type="entry name" value="HDASUPER"/>
</dbReference>
<dbReference type="RefSeq" id="XP_022754657.1">
    <property type="nucleotide sequence ID" value="XM_022898922.1"/>
</dbReference>
<dbReference type="InterPro" id="IPR023696">
    <property type="entry name" value="Ureohydrolase_dom_sf"/>
</dbReference>
<sequence>MPVYQMQRLLLSSHSKDRRIYSESLHQRSLAMSSSSSSSSSAAQTDAETLRLKRINSSKLYLHVIPSKVPIIYSSYYDISFLGIEKLHPFDSSKWGRICRFLISEGYLDKNSIVEPLEATTDDLLVVHTEAYLNSLKNSVNVAMITEVPPIAILPNCLVQTKVLYPLRRQVGGTILAAKLAKDRGWAFNVGGGFHHCCSGRGGGFCAFADISLCIHFAFVRLNISRVMIVDLDAHQGNGHEMDFADDGRVYILDMYNHEIYPFDMTARSYIKQKVEVATGTTTDEYLKELDKALEVARGNFAPELVVYNAGTDILDGDPLGGLKVSPDGVVQRDEKVFRFAREGNIPLVMVASGGYMKTSARVIADSIINLSKKGLIDIAGR</sequence>
<gene>
    <name evidence="14" type="primary">LOC111302978</name>
</gene>
<dbReference type="GO" id="GO:0040029">
    <property type="term" value="P:epigenetic regulation of gene expression"/>
    <property type="evidence" value="ECO:0007669"/>
    <property type="project" value="TreeGrafter"/>
</dbReference>
<keyword evidence="8" id="KW-0804">Transcription</keyword>
<dbReference type="PANTHER" id="PTHR10625">
    <property type="entry name" value="HISTONE DEACETYLASE HDAC1-RELATED"/>
    <property type="match status" value="1"/>
</dbReference>
<keyword evidence="13" id="KW-1185">Reference proteome</keyword>
<comment type="cofactor">
    <cofactor evidence="1">
        <name>Zn(2+)</name>
        <dbReference type="ChEBI" id="CHEBI:29105"/>
    </cofactor>
</comment>
<evidence type="ECO:0000256" key="3">
    <source>
        <dbReference type="ARBA" id="ARBA00012111"/>
    </source>
</evidence>
<keyword evidence="9" id="KW-0539">Nucleus</keyword>
<dbReference type="InterPro" id="IPR023801">
    <property type="entry name" value="His_deacetylse_dom"/>
</dbReference>
<dbReference type="GeneID" id="111302978"/>
<evidence type="ECO:0000313" key="14">
    <source>
        <dbReference type="RefSeq" id="XP_022754657.1"/>
    </source>
</evidence>
<evidence type="ECO:0000313" key="13">
    <source>
        <dbReference type="Proteomes" id="UP000515121"/>
    </source>
</evidence>
<dbReference type="PANTHER" id="PTHR10625:SF23">
    <property type="entry name" value="HISTONE DEACETYLASE 11"/>
    <property type="match status" value="1"/>
</dbReference>
<dbReference type="InterPro" id="IPR044150">
    <property type="entry name" value="HDAC_classIV"/>
</dbReference>
<keyword evidence="4" id="KW-0678">Repressor</keyword>
<dbReference type="EC" id="3.5.1.98" evidence="3"/>
<keyword evidence="6" id="KW-0156">Chromatin regulator</keyword>
<evidence type="ECO:0000256" key="7">
    <source>
        <dbReference type="ARBA" id="ARBA00023015"/>
    </source>
</evidence>
<evidence type="ECO:0000259" key="12">
    <source>
        <dbReference type="Pfam" id="PF00850"/>
    </source>
</evidence>
<dbReference type="Proteomes" id="UP000515121">
    <property type="component" value="Unplaced"/>
</dbReference>
<keyword evidence="7" id="KW-0805">Transcription regulation</keyword>
<dbReference type="GO" id="GO:0000118">
    <property type="term" value="C:histone deacetylase complex"/>
    <property type="evidence" value="ECO:0007669"/>
    <property type="project" value="TreeGrafter"/>
</dbReference>
<evidence type="ECO:0000256" key="1">
    <source>
        <dbReference type="ARBA" id="ARBA00001947"/>
    </source>
</evidence>
<evidence type="ECO:0000256" key="4">
    <source>
        <dbReference type="ARBA" id="ARBA00022491"/>
    </source>
</evidence>
<proteinExistence type="predicted"/>
<organism evidence="13 14">
    <name type="scientific">Durio zibethinus</name>
    <name type="common">Durian</name>
    <dbReference type="NCBI Taxonomy" id="66656"/>
    <lineage>
        <taxon>Eukaryota</taxon>
        <taxon>Viridiplantae</taxon>
        <taxon>Streptophyta</taxon>
        <taxon>Embryophyta</taxon>
        <taxon>Tracheophyta</taxon>
        <taxon>Spermatophyta</taxon>
        <taxon>Magnoliopsida</taxon>
        <taxon>eudicotyledons</taxon>
        <taxon>Gunneridae</taxon>
        <taxon>Pentapetalae</taxon>
        <taxon>rosids</taxon>
        <taxon>malvids</taxon>
        <taxon>Malvales</taxon>
        <taxon>Malvaceae</taxon>
        <taxon>Helicteroideae</taxon>
        <taxon>Durio</taxon>
    </lineage>
</organism>